<feature type="transmembrane region" description="Helical" evidence="8">
    <location>
        <begin position="32"/>
        <end position="49"/>
    </location>
</feature>
<dbReference type="Pfam" id="PF00528">
    <property type="entry name" value="BPD_transp_1"/>
    <property type="match status" value="1"/>
</dbReference>
<dbReference type="RefSeq" id="WP_244692252.1">
    <property type="nucleotide sequence ID" value="NZ_CP095044.1"/>
</dbReference>
<accession>A0ABY4FLK9</accession>
<keyword evidence="4 8" id="KW-0812">Transmembrane</keyword>
<evidence type="ECO:0000256" key="4">
    <source>
        <dbReference type="ARBA" id="ARBA00022692"/>
    </source>
</evidence>
<keyword evidence="2 8" id="KW-0813">Transport</keyword>
<name>A0ABY4FLK9_9MICO</name>
<dbReference type="PANTHER" id="PTHR30614">
    <property type="entry name" value="MEMBRANE COMPONENT OF AMINO ACID ABC TRANSPORTER"/>
    <property type="match status" value="1"/>
</dbReference>
<evidence type="ECO:0000259" key="10">
    <source>
        <dbReference type="PROSITE" id="PS50928"/>
    </source>
</evidence>
<feature type="transmembrane region" description="Helical" evidence="8">
    <location>
        <begin position="78"/>
        <end position="100"/>
    </location>
</feature>
<dbReference type="InterPro" id="IPR035906">
    <property type="entry name" value="MetI-like_sf"/>
</dbReference>
<evidence type="ECO:0000256" key="9">
    <source>
        <dbReference type="SAM" id="MobiDB-lite"/>
    </source>
</evidence>
<dbReference type="CDD" id="cd06261">
    <property type="entry name" value="TM_PBP2"/>
    <property type="match status" value="1"/>
</dbReference>
<dbReference type="InterPro" id="IPR010065">
    <property type="entry name" value="AA_ABC_transptr_permease_3TM"/>
</dbReference>
<feature type="region of interest" description="Disordered" evidence="9">
    <location>
        <begin position="320"/>
        <end position="344"/>
    </location>
</feature>
<gene>
    <name evidence="11" type="ORF">MUN78_16105</name>
</gene>
<feature type="transmembrane region" description="Helical" evidence="8">
    <location>
        <begin position="112"/>
        <end position="134"/>
    </location>
</feature>
<comment type="similarity">
    <text evidence="8">Belongs to the binding-protein-dependent transport system permease family.</text>
</comment>
<reference evidence="11 12" key="1">
    <citation type="submission" date="2022-04" db="EMBL/GenBank/DDBJ databases">
        <title>Leucobacter sp. isolated from rhizosphere of garlic.</title>
        <authorList>
            <person name="Won M."/>
            <person name="Lee C.-M."/>
            <person name="Woen H.-Y."/>
            <person name="Kwon S.-W."/>
        </authorList>
    </citation>
    <scope>NUCLEOTIDE SEQUENCE [LARGE SCALE GENOMIC DNA]</scope>
    <source>
        <strain evidence="11 12">H21R-40</strain>
    </source>
</reference>
<keyword evidence="7 8" id="KW-0472">Membrane</keyword>
<evidence type="ECO:0000256" key="5">
    <source>
        <dbReference type="ARBA" id="ARBA00022970"/>
    </source>
</evidence>
<feature type="domain" description="ABC transmembrane type-1" evidence="10">
    <location>
        <begin position="76"/>
        <end position="283"/>
    </location>
</feature>
<keyword evidence="3" id="KW-1003">Cell membrane</keyword>
<evidence type="ECO:0000256" key="2">
    <source>
        <dbReference type="ARBA" id="ARBA00022448"/>
    </source>
</evidence>
<organism evidence="11 12">
    <name type="scientific">Leucobacter allii</name>
    <dbReference type="NCBI Taxonomy" id="2932247"/>
    <lineage>
        <taxon>Bacteria</taxon>
        <taxon>Bacillati</taxon>
        <taxon>Actinomycetota</taxon>
        <taxon>Actinomycetes</taxon>
        <taxon>Micrococcales</taxon>
        <taxon>Microbacteriaceae</taxon>
        <taxon>Leucobacter</taxon>
    </lineage>
</organism>
<sequence>MSAPHSAGAGPEAPHREPPPEQIEAIRLRHPWRTVFAVVLAIIAALFIYDTAVNRPVYNWAEVGKYLFDVRILSGAGYALQLTVYSMVIAIVLGVAVAVMRQSPNPVVKAVAWLYLWLFRGTPVYVQLTFWGLIPTIYKSIELGIPFTEAVVSLNTRDLLSYFTLAVIGLALNEAAYMAEIVRAGLLSVDKGQDEAATALGLGWWHTMTRVILPQAMRVIIPPTGNEVISMLKTTSLVTAVPFTLDLYGRARDISAVTYQPVPMLIVASIWYLLVTSILMVGQYFLEKHFAKGVARRPDVMKPTVATEAIGVVTAEEAAQHPTYPSRGGESIVPPHERPGGGGA</sequence>
<feature type="compositionally biased region" description="Basic and acidic residues" evidence="9">
    <location>
        <begin position="335"/>
        <end position="344"/>
    </location>
</feature>
<evidence type="ECO:0000313" key="11">
    <source>
        <dbReference type="EMBL" id="UOQ57155.1"/>
    </source>
</evidence>
<proteinExistence type="inferred from homology"/>
<dbReference type="PANTHER" id="PTHR30614:SF0">
    <property type="entry name" value="L-CYSTINE TRANSPORT SYSTEM PERMEASE PROTEIN TCYL"/>
    <property type="match status" value="1"/>
</dbReference>
<dbReference type="Proteomes" id="UP000831786">
    <property type="component" value="Chromosome"/>
</dbReference>
<evidence type="ECO:0000256" key="3">
    <source>
        <dbReference type="ARBA" id="ARBA00022475"/>
    </source>
</evidence>
<dbReference type="NCBIfam" id="TIGR01726">
    <property type="entry name" value="HEQRo_perm_3TM"/>
    <property type="match status" value="1"/>
</dbReference>
<evidence type="ECO:0000256" key="6">
    <source>
        <dbReference type="ARBA" id="ARBA00022989"/>
    </source>
</evidence>
<dbReference type="Gene3D" id="1.10.3720.10">
    <property type="entry name" value="MetI-like"/>
    <property type="match status" value="1"/>
</dbReference>
<evidence type="ECO:0000313" key="12">
    <source>
        <dbReference type="Proteomes" id="UP000831786"/>
    </source>
</evidence>
<comment type="subcellular location">
    <subcellularLocation>
        <location evidence="1 8">Cell membrane</location>
        <topology evidence="1 8">Multi-pass membrane protein</topology>
    </subcellularLocation>
</comment>
<dbReference type="SUPFAM" id="SSF161098">
    <property type="entry name" value="MetI-like"/>
    <property type="match status" value="1"/>
</dbReference>
<evidence type="ECO:0000256" key="1">
    <source>
        <dbReference type="ARBA" id="ARBA00004651"/>
    </source>
</evidence>
<feature type="transmembrane region" description="Helical" evidence="8">
    <location>
        <begin position="265"/>
        <end position="286"/>
    </location>
</feature>
<keyword evidence="6 8" id="KW-1133">Transmembrane helix</keyword>
<evidence type="ECO:0000256" key="8">
    <source>
        <dbReference type="RuleBase" id="RU363032"/>
    </source>
</evidence>
<evidence type="ECO:0000256" key="7">
    <source>
        <dbReference type="ARBA" id="ARBA00023136"/>
    </source>
</evidence>
<protein>
    <submittedName>
        <fullName evidence="11">Amino acid ABC transporter permease</fullName>
    </submittedName>
</protein>
<dbReference type="InterPro" id="IPR043429">
    <property type="entry name" value="ArtM/GltK/GlnP/TcyL/YhdX-like"/>
</dbReference>
<dbReference type="EMBL" id="CP095045">
    <property type="protein sequence ID" value="UOQ57155.1"/>
    <property type="molecule type" value="Genomic_DNA"/>
</dbReference>
<keyword evidence="12" id="KW-1185">Reference proteome</keyword>
<dbReference type="InterPro" id="IPR000515">
    <property type="entry name" value="MetI-like"/>
</dbReference>
<keyword evidence="5" id="KW-0029">Amino-acid transport</keyword>
<dbReference type="PROSITE" id="PS50928">
    <property type="entry name" value="ABC_TM1"/>
    <property type="match status" value="1"/>
</dbReference>